<proteinExistence type="predicted"/>
<reference evidence="3" key="1">
    <citation type="journal article" date="2012" name="Nature">
        <title>A physical, genetic and functional sequence assembly of the barley genome.</title>
        <authorList>
            <consortium name="The International Barley Genome Sequencing Consortium"/>
            <person name="Mayer K.F."/>
            <person name="Waugh R."/>
            <person name="Brown J.W."/>
            <person name="Schulman A."/>
            <person name="Langridge P."/>
            <person name="Platzer M."/>
            <person name="Fincher G.B."/>
            <person name="Muehlbauer G.J."/>
            <person name="Sato K."/>
            <person name="Close T.J."/>
            <person name="Wise R.P."/>
            <person name="Stein N."/>
        </authorList>
    </citation>
    <scope>NUCLEOTIDE SEQUENCE [LARGE SCALE GENOMIC DNA]</scope>
    <source>
        <strain evidence="3">cv. Morex</strain>
    </source>
</reference>
<dbReference type="AlphaFoldDB" id="A0A8I6YP50"/>
<evidence type="ECO:0000313" key="3">
    <source>
        <dbReference type="Proteomes" id="UP000011116"/>
    </source>
</evidence>
<feature type="domain" description="At1g61320/AtMIF1 LRR" evidence="1">
    <location>
        <begin position="5"/>
        <end position="109"/>
    </location>
</feature>
<dbReference type="EnsemblPlants" id="HORVU.MOREX.r3.5HG0442850.1">
    <property type="protein sequence ID" value="HORVU.MOREX.r3.5HG0442850.1"/>
    <property type="gene ID" value="HORVU.MOREX.r3.5HG0442850"/>
</dbReference>
<dbReference type="PANTHER" id="PTHR34145">
    <property type="entry name" value="OS02G0105600 PROTEIN"/>
    <property type="match status" value="1"/>
</dbReference>
<reference evidence="2" key="2">
    <citation type="submission" date="2020-10" db="EMBL/GenBank/DDBJ databases">
        <authorList>
            <person name="Scholz U."/>
            <person name="Mascher M."/>
            <person name="Fiebig A."/>
        </authorList>
    </citation>
    <scope>NUCLEOTIDE SEQUENCE [LARGE SCALE GENOMIC DNA]</scope>
    <source>
        <strain evidence="2">cv. Morex</strain>
    </source>
</reference>
<name>A0A8I6YP50_HORVV</name>
<keyword evidence="3" id="KW-1185">Reference proteome</keyword>
<dbReference type="InterPro" id="IPR053772">
    <property type="entry name" value="At1g61320/At1g61330-like"/>
</dbReference>
<evidence type="ECO:0000259" key="1">
    <source>
        <dbReference type="Pfam" id="PF23622"/>
    </source>
</evidence>
<evidence type="ECO:0000313" key="2">
    <source>
        <dbReference type="EnsemblPlants" id="HORVU.MOREX.r3.5HG0442850.1"/>
    </source>
</evidence>
<accession>A0A8I6YP50</accession>
<dbReference type="Gramene" id="HORVU.MOREX.r3.5HG0442850.1">
    <property type="protein sequence ID" value="HORVU.MOREX.r3.5HG0442850.1"/>
    <property type="gene ID" value="HORVU.MOREX.r3.5HG0442850"/>
</dbReference>
<sequence length="113" mass="12489">MGCANESNLLCYGITRLPYVVSTVEDLKLSSTSGERVNTPMTAAKFLHLNFLEIYLDGDLSPGYDYLSLVSFLNASPALETFIFRVDQDEMLFDSIIGGALHMRQMPNTSTIA</sequence>
<organism evidence="2 3">
    <name type="scientific">Hordeum vulgare subsp. vulgare</name>
    <name type="common">Domesticated barley</name>
    <dbReference type="NCBI Taxonomy" id="112509"/>
    <lineage>
        <taxon>Eukaryota</taxon>
        <taxon>Viridiplantae</taxon>
        <taxon>Streptophyta</taxon>
        <taxon>Embryophyta</taxon>
        <taxon>Tracheophyta</taxon>
        <taxon>Spermatophyta</taxon>
        <taxon>Magnoliopsida</taxon>
        <taxon>Liliopsida</taxon>
        <taxon>Poales</taxon>
        <taxon>Poaceae</taxon>
        <taxon>BOP clade</taxon>
        <taxon>Pooideae</taxon>
        <taxon>Triticodae</taxon>
        <taxon>Triticeae</taxon>
        <taxon>Hordeinae</taxon>
        <taxon>Hordeum</taxon>
    </lineage>
</organism>
<dbReference type="Pfam" id="PF23622">
    <property type="entry name" value="LRR_At1g61320_AtMIF1"/>
    <property type="match status" value="1"/>
</dbReference>
<reference evidence="2" key="3">
    <citation type="submission" date="2022-01" db="UniProtKB">
        <authorList>
            <consortium name="EnsemblPlants"/>
        </authorList>
    </citation>
    <scope>IDENTIFICATION</scope>
    <source>
        <strain evidence="2">subsp. vulgare</strain>
    </source>
</reference>
<protein>
    <recommendedName>
        <fullName evidence="1">At1g61320/AtMIF1 LRR domain-containing protein</fullName>
    </recommendedName>
</protein>
<dbReference type="Gramene" id="HORVU.MOREX.r2.5HG0366720.1">
    <property type="protein sequence ID" value="HORVU.MOREX.r2.5HG0366720.1"/>
    <property type="gene ID" value="HORVU.MOREX.r2.5HG0366720"/>
</dbReference>
<dbReference type="InterPro" id="IPR055357">
    <property type="entry name" value="LRR_At1g61320_AtMIF1"/>
</dbReference>
<dbReference type="PANTHER" id="PTHR34145:SF8">
    <property type="entry name" value="OS05G0538250 PROTEIN"/>
    <property type="match status" value="1"/>
</dbReference>
<dbReference type="Proteomes" id="UP000011116">
    <property type="component" value="Chromosome 5H"/>
</dbReference>